<dbReference type="Gene3D" id="2.60.40.4330">
    <property type="entry name" value="Kinesin-like protein Kif23, Arf6-interacting domain"/>
    <property type="match status" value="1"/>
</dbReference>
<evidence type="ECO:0000256" key="5">
    <source>
        <dbReference type="ARBA" id="ARBA00022840"/>
    </source>
</evidence>
<dbReference type="GO" id="GO:0090307">
    <property type="term" value="P:mitotic spindle assembly"/>
    <property type="evidence" value="ECO:0007669"/>
    <property type="project" value="TreeGrafter"/>
</dbReference>
<comment type="similarity">
    <text evidence="9">Belongs to the TRAFAC class myosin-kinesin ATPase superfamily. Kinesin family.</text>
</comment>
<feature type="compositionally biased region" description="Polar residues" evidence="10">
    <location>
        <begin position="569"/>
        <end position="587"/>
    </location>
</feature>
<feature type="compositionally biased region" description="Basic residues" evidence="10">
    <location>
        <begin position="1"/>
        <end position="15"/>
    </location>
</feature>
<evidence type="ECO:0000256" key="9">
    <source>
        <dbReference type="PROSITE-ProRule" id="PRU00283"/>
    </source>
</evidence>
<dbReference type="Proteomes" id="UP001075354">
    <property type="component" value="Chromosome 14"/>
</dbReference>
<evidence type="ECO:0000256" key="1">
    <source>
        <dbReference type="ARBA" id="ARBA00004186"/>
    </source>
</evidence>
<dbReference type="Pfam" id="PF00225">
    <property type="entry name" value="Kinesin"/>
    <property type="match status" value="1"/>
</dbReference>
<evidence type="ECO:0000259" key="11">
    <source>
        <dbReference type="PROSITE" id="PS50067"/>
    </source>
</evidence>
<dbReference type="GO" id="GO:0008017">
    <property type="term" value="F:microtubule binding"/>
    <property type="evidence" value="ECO:0007669"/>
    <property type="project" value="InterPro"/>
</dbReference>
<keyword evidence="3" id="KW-0597">Phosphoprotein</keyword>
<evidence type="ECO:0000313" key="13">
    <source>
        <dbReference type="Proteomes" id="UP001075354"/>
    </source>
</evidence>
<dbReference type="GO" id="GO:0005634">
    <property type="term" value="C:nucleus"/>
    <property type="evidence" value="ECO:0007669"/>
    <property type="project" value="TreeGrafter"/>
</dbReference>
<evidence type="ECO:0000313" key="12">
    <source>
        <dbReference type="EMBL" id="KAJ1520848.1"/>
    </source>
</evidence>
<accession>A0AAV7X7N1</accession>
<keyword evidence="13" id="KW-1185">Reference proteome</keyword>
<feature type="region of interest" description="Disordered" evidence="10">
    <location>
        <begin position="1"/>
        <end position="25"/>
    </location>
</feature>
<dbReference type="InterPro" id="IPR036961">
    <property type="entry name" value="Kinesin_motor_dom_sf"/>
</dbReference>
<evidence type="ECO:0000256" key="3">
    <source>
        <dbReference type="ARBA" id="ARBA00022553"/>
    </source>
</evidence>
<dbReference type="AlphaFoldDB" id="A0AAV7X7N1"/>
<feature type="binding site" evidence="9">
    <location>
        <begin position="111"/>
        <end position="118"/>
    </location>
    <ligand>
        <name>ATP</name>
        <dbReference type="ChEBI" id="CHEBI:30616"/>
    </ligand>
</feature>
<dbReference type="Gene3D" id="3.40.850.10">
    <property type="entry name" value="Kinesin motor domain"/>
    <property type="match status" value="1"/>
</dbReference>
<gene>
    <name evidence="12" type="ORF">ONE63_003936</name>
</gene>
<dbReference type="GO" id="GO:0005524">
    <property type="term" value="F:ATP binding"/>
    <property type="evidence" value="ECO:0007669"/>
    <property type="project" value="UniProtKB-UniRule"/>
</dbReference>
<keyword evidence="8" id="KW-0206">Cytoskeleton</keyword>
<feature type="domain" description="Kinesin motor" evidence="11">
    <location>
        <begin position="24"/>
        <end position="439"/>
    </location>
</feature>
<evidence type="ECO:0000256" key="6">
    <source>
        <dbReference type="ARBA" id="ARBA00023054"/>
    </source>
</evidence>
<dbReference type="CDD" id="cd01368">
    <property type="entry name" value="KISc_KIF23_like"/>
    <property type="match status" value="1"/>
</dbReference>
<dbReference type="EMBL" id="JAPTSV010000014">
    <property type="protein sequence ID" value="KAJ1520848.1"/>
    <property type="molecule type" value="Genomic_DNA"/>
</dbReference>
<dbReference type="GO" id="GO:0007018">
    <property type="term" value="P:microtubule-based movement"/>
    <property type="evidence" value="ECO:0007669"/>
    <property type="project" value="InterPro"/>
</dbReference>
<feature type="compositionally biased region" description="Polar residues" evidence="10">
    <location>
        <begin position="692"/>
        <end position="703"/>
    </location>
</feature>
<dbReference type="InterPro" id="IPR001752">
    <property type="entry name" value="Kinesin_motor_dom"/>
</dbReference>
<dbReference type="GO" id="GO:0072686">
    <property type="term" value="C:mitotic spindle"/>
    <property type="evidence" value="ECO:0007669"/>
    <property type="project" value="TreeGrafter"/>
</dbReference>
<keyword evidence="7 9" id="KW-0505">Motor protein</keyword>
<dbReference type="PANTHER" id="PTHR47970">
    <property type="entry name" value="KINESIN-LIKE PROTEIN KIF11"/>
    <property type="match status" value="1"/>
</dbReference>
<dbReference type="Pfam" id="PF16540">
    <property type="entry name" value="MKLP1_Arf_bdg"/>
    <property type="match status" value="1"/>
</dbReference>
<keyword evidence="4 9" id="KW-0547">Nucleotide-binding</keyword>
<sequence>MKPVRARNLPRKTPSKSKSGSKDPVQVYCRLRPMQNESDVSCMTITSPQSIRVSPPDSSTNYRAGTAKDVVYSFKRVFDDSVGQQEVFQTVGLPLVKSLIDGKNGLLFAYGVTGSGKTYTMNGEPRDGGIMPRTLDVIFNTIADYQAKRYTFKADKMNGFEIQSDVDALQERQQDILRNLESRPLRTPRKNSDPDPEVILQCRLPDATKVDSICADSSYAVFVTYVEIYNNSVYDLLEDVPDDMLRNKPLQMKILREDASKNMYVHGVTEVEVQSPEEAFKAFYKGQRKKRVANTMLNSESSRSHSIFSIRLVQAPLDYHGEHVIQDKGSMVISQLSLVDLAGCERTSRTKNSGQRLREAGNINNSLMTLRSCLEILRENQLNGTKQIVPYRDSKLTHLFKSYLDGEGEVRMVVCANPRAEDYDETLQVMKFAEMSQEVQIARPIVPVRLDYGLTPGRRKANQVFRTAVRQMHEDGINANIPVDVDLVYSLSTDFPSMDILDHNGSKVIADLKVFLEERMKHRAMLQRDLLAKQEQIRALLSEVERENVLTKQESSTLHAQLEHERSRIQSLQSKMGSLERQNSSLQRRYDEQEQQINLLQQEKADLEMALSQSAIDRQKVKHRYNAKVQMETEKISHELEKKLERDRQVLRSQLRERDDKIRRVAQALKESAPHSSSSSANSVTNVTSKSDGGTTTQSSSALLKTPGADSRRMGLALRNPRHRRSRSAEGAGRWLDHCPAAPVPLGTVLQPNMKKRKSVTKLTDVKDITKGTERYCLTTQEQDTDGELETRLYKGDIVPTCSGGAQVIFSDVELLKQSSPTGNAAGPVTRKRSAQMSGVDIAERCSTAVEGHGNKRPHILPKP</sequence>
<dbReference type="SMART" id="SM00129">
    <property type="entry name" value="KISc"/>
    <property type="match status" value="1"/>
</dbReference>
<dbReference type="SUPFAM" id="SSF52540">
    <property type="entry name" value="P-loop containing nucleoside triphosphate hydrolases"/>
    <property type="match status" value="1"/>
</dbReference>
<feature type="region of interest" description="Disordered" evidence="10">
    <location>
        <begin position="819"/>
        <end position="838"/>
    </location>
</feature>
<evidence type="ECO:0000256" key="8">
    <source>
        <dbReference type="ARBA" id="ARBA00023212"/>
    </source>
</evidence>
<evidence type="ECO:0000256" key="7">
    <source>
        <dbReference type="ARBA" id="ARBA00023175"/>
    </source>
</evidence>
<feature type="region of interest" description="Disordered" evidence="10">
    <location>
        <begin position="668"/>
        <end position="732"/>
    </location>
</feature>
<evidence type="ECO:0000256" key="2">
    <source>
        <dbReference type="ARBA" id="ARBA00022490"/>
    </source>
</evidence>
<name>A0AAV7X7N1_9NEOP</name>
<dbReference type="GO" id="GO:0005876">
    <property type="term" value="C:spindle microtubule"/>
    <property type="evidence" value="ECO:0007669"/>
    <property type="project" value="TreeGrafter"/>
</dbReference>
<keyword evidence="2" id="KW-0963">Cytoplasm</keyword>
<dbReference type="GO" id="GO:0008574">
    <property type="term" value="F:plus-end-directed microtubule motor activity"/>
    <property type="evidence" value="ECO:0007669"/>
    <property type="project" value="TreeGrafter"/>
</dbReference>
<protein>
    <recommendedName>
        <fullName evidence="11">Kinesin motor domain-containing protein</fullName>
    </recommendedName>
</protein>
<evidence type="ECO:0000256" key="4">
    <source>
        <dbReference type="ARBA" id="ARBA00022741"/>
    </source>
</evidence>
<organism evidence="12 13">
    <name type="scientific">Megalurothrips usitatus</name>
    <name type="common">bean blossom thrips</name>
    <dbReference type="NCBI Taxonomy" id="439358"/>
    <lineage>
        <taxon>Eukaryota</taxon>
        <taxon>Metazoa</taxon>
        <taxon>Ecdysozoa</taxon>
        <taxon>Arthropoda</taxon>
        <taxon>Hexapoda</taxon>
        <taxon>Insecta</taxon>
        <taxon>Pterygota</taxon>
        <taxon>Neoptera</taxon>
        <taxon>Paraneoptera</taxon>
        <taxon>Thysanoptera</taxon>
        <taxon>Terebrantia</taxon>
        <taxon>Thripoidea</taxon>
        <taxon>Thripidae</taxon>
        <taxon>Megalurothrips</taxon>
    </lineage>
</organism>
<dbReference type="InterPro" id="IPR027417">
    <property type="entry name" value="P-loop_NTPase"/>
</dbReference>
<dbReference type="PRINTS" id="PR00380">
    <property type="entry name" value="KINESINHEAVY"/>
</dbReference>
<dbReference type="InterPro" id="IPR047149">
    <property type="entry name" value="KIF11-like"/>
</dbReference>
<dbReference type="GO" id="GO:0051231">
    <property type="term" value="P:spindle elongation"/>
    <property type="evidence" value="ECO:0007669"/>
    <property type="project" value="TreeGrafter"/>
</dbReference>
<dbReference type="InterPro" id="IPR032384">
    <property type="entry name" value="Kif23_Arf-bd"/>
</dbReference>
<comment type="caution">
    <text evidence="12">The sequence shown here is derived from an EMBL/GenBank/DDBJ whole genome shotgun (WGS) entry which is preliminary data.</text>
</comment>
<comment type="subcellular location">
    <subcellularLocation>
        <location evidence="1">Cytoplasm</location>
        <location evidence="1">Cytoskeleton</location>
        <location evidence="1">Spindle</location>
    </subcellularLocation>
</comment>
<keyword evidence="6" id="KW-0175">Coiled coil</keyword>
<feature type="region of interest" description="Disordered" evidence="10">
    <location>
        <begin position="552"/>
        <end position="587"/>
    </location>
</feature>
<keyword evidence="5 9" id="KW-0067">ATP-binding</keyword>
<dbReference type="InterPro" id="IPR038105">
    <property type="entry name" value="Kif23_Arf-bd_sf"/>
</dbReference>
<evidence type="ECO:0000256" key="10">
    <source>
        <dbReference type="SAM" id="MobiDB-lite"/>
    </source>
</evidence>
<dbReference type="PROSITE" id="PS50067">
    <property type="entry name" value="KINESIN_MOTOR_2"/>
    <property type="match status" value="1"/>
</dbReference>
<proteinExistence type="inferred from homology"/>
<dbReference type="PANTHER" id="PTHR47970:SF29">
    <property type="entry name" value="KINESIN FAMILY MEMBER 20B"/>
    <property type="match status" value="1"/>
</dbReference>
<reference evidence="12" key="1">
    <citation type="submission" date="2022-12" db="EMBL/GenBank/DDBJ databases">
        <title>Chromosome-level genome assembly of the bean flower thrips Megalurothrips usitatus.</title>
        <authorList>
            <person name="Ma L."/>
            <person name="Liu Q."/>
            <person name="Li H."/>
            <person name="Cai W."/>
        </authorList>
    </citation>
    <scope>NUCLEOTIDE SEQUENCE</scope>
    <source>
        <strain evidence="12">Cailab_2022a</strain>
    </source>
</reference>
<feature type="compositionally biased region" description="Low complexity" evidence="10">
    <location>
        <begin position="674"/>
        <end position="691"/>
    </location>
</feature>